<evidence type="ECO:0000313" key="2">
    <source>
        <dbReference type="Proteomes" id="UP000324800"/>
    </source>
</evidence>
<organism evidence="1 2">
    <name type="scientific">Streblomastix strix</name>
    <dbReference type="NCBI Taxonomy" id="222440"/>
    <lineage>
        <taxon>Eukaryota</taxon>
        <taxon>Metamonada</taxon>
        <taxon>Preaxostyla</taxon>
        <taxon>Oxymonadida</taxon>
        <taxon>Streblomastigidae</taxon>
        <taxon>Streblomastix</taxon>
    </lineage>
</organism>
<name>A0A5J4XAL2_9EUKA</name>
<gene>
    <name evidence="1" type="ORF">EZS28_000170</name>
</gene>
<dbReference type="AlphaFoldDB" id="A0A5J4XAL2"/>
<accession>A0A5J4XAL2</accession>
<dbReference type="EMBL" id="SNRW01000012">
    <property type="protein sequence ID" value="KAA6404308.1"/>
    <property type="molecule type" value="Genomic_DNA"/>
</dbReference>
<dbReference type="Proteomes" id="UP000324800">
    <property type="component" value="Unassembled WGS sequence"/>
</dbReference>
<sequence>MNLYFDLKEEILFGFDKKTHWPRIASLDRSQKQELVVCVNEGLHSNIDGDQDGEMKQQNSNSAGFIHTEDLPQRLHMSFSDDIIEVHTSLGIGSL</sequence>
<evidence type="ECO:0000313" key="1">
    <source>
        <dbReference type="EMBL" id="KAA6404308.1"/>
    </source>
</evidence>
<protein>
    <submittedName>
        <fullName evidence="1">Uncharacterized protein</fullName>
    </submittedName>
</protein>
<proteinExistence type="predicted"/>
<reference evidence="1 2" key="1">
    <citation type="submission" date="2019-03" db="EMBL/GenBank/DDBJ databases">
        <title>Single cell metagenomics reveals metabolic interactions within the superorganism composed of flagellate Streblomastix strix and complex community of Bacteroidetes bacteria on its surface.</title>
        <authorList>
            <person name="Treitli S.C."/>
            <person name="Kolisko M."/>
            <person name="Husnik F."/>
            <person name="Keeling P."/>
            <person name="Hampl V."/>
        </authorList>
    </citation>
    <scope>NUCLEOTIDE SEQUENCE [LARGE SCALE GENOMIC DNA]</scope>
    <source>
        <strain evidence="1">ST1C</strain>
    </source>
</reference>
<comment type="caution">
    <text evidence="1">The sequence shown here is derived from an EMBL/GenBank/DDBJ whole genome shotgun (WGS) entry which is preliminary data.</text>
</comment>